<organism evidence="1 2">
    <name type="scientific">Oceanobacillus indicireducens</name>
    <dbReference type="NCBI Taxonomy" id="1004261"/>
    <lineage>
        <taxon>Bacteria</taxon>
        <taxon>Bacillati</taxon>
        <taxon>Bacillota</taxon>
        <taxon>Bacilli</taxon>
        <taxon>Bacillales</taxon>
        <taxon>Bacillaceae</taxon>
        <taxon>Oceanobacillus</taxon>
    </lineage>
</organism>
<evidence type="ECO:0000313" key="1">
    <source>
        <dbReference type="EMBL" id="GGN59522.1"/>
    </source>
</evidence>
<comment type="caution">
    <text evidence="1">The sequence shown here is derived from an EMBL/GenBank/DDBJ whole genome shotgun (WGS) entry which is preliminary data.</text>
</comment>
<dbReference type="EMBL" id="BMOS01000014">
    <property type="protein sequence ID" value="GGN59522.1"/>
    <property type="molecule type" value="Genomic_DNA"/>
</dbReference>
<dbReference type="AlphaFoldDB" id="A0A917XZ30"/>
<gene>
    <name evidence="1" type="ORF">GCM10007971_22700</name>
</gene>
<reference evidence="1" key="2">
    <citation type="submission" date="2020-09" db="EMBL/GenBank/DDBJ databases">
        <authorList>
            <person name="Sun Q."/>
            <person name="Ohkuma M."/>
        </authorList>
    </citation>
    <scope>NUCLEOTIDE SEQUENCE</scope>
    <source>
        <strain evidence="1">JCM 17251</strain>
    </source>
</reference>
<protein>
    <submittedName>
        <fullName evidence="1">Uncharacterized protein</fullName>
    </submittedName>
</protein>
<dbReference type="Proteomes" id="UP000624041">
    <property type="component" value="Unassembled WGS sequence"/>
</dbReference>
<name>A0A917XZ30_9BACI</name>
<dbReference type="RefSeq" id="WP_188857429.1">
    <property type="nucleotide sequence ID" value="NZ_BMOS01000014.1"/>
</dbReference>
<proteinExistence type="predicted"/>
<evidence type="ECO:0000313" key="2">
    <source>
        <dbReference type="Proteomes" id="UP000624041"/>
    </source>
</evidence>
<reference evidence="1" key="1">
    <citation type="journal article" date="2014" name="Int. J. Syst. Evol. Microbiol.">
        <title>Complete genome sequence of Corynebacterium casei LMG S-19264T (=DSM 44701T), isolated from a smear-ripened cheese.</title>
        <authorList>
            <consortium name="US DOE Joint Genome Institute (JGI-PGF)"/>
            <person name="Walter F."/>
            <person name="Albersmeier A."/>
            <person name="Kalinowski J."/>
            <person name="Ruckert C."/>
        </authorList>
    </citation>
    <scope>NUCLEOTIDE SEQUENCE</scope>
    <source>
        <strain evidence="1">JCM 17251</strain>
    </source>
</reference>
<accession>A0A917XZ30</accession>
<keyword evidence="2" id="KW-1185">Reference proteome</keyword>
<sequence>MLPPKVTIEIDEKAIQDQIEKQIQSQVHHQQLLADINMLSEITCMSVRYLEDEILPDPRVKLHERRRNRKRWWLYKPTIEAIANIVDEWQ</sequence>